<dbReference type="PANTHER" id="PTHR34385:SF1">
    <property type="entry name" value="PEPTIDOGLYCAN L-ALANYL-D-GLUTAMATE ENDOPEPTIDASE CWLK"/>
    <property type="match status" value="1"/>
</dbReference>
<sequence length="243" mass="26962">MSLSVFQRQLLGLHESALQERGGHRLQAPVWAALQCLTDAAVEAGFRLEVASAYRSYERQLAIWNTKLAGGRPVLDDDDQVVDLATLSEEECIRCVLRFSAMPGASRHHWGTDLDVFDAAAVGDDYRVQLSLAEVAASGPFGPLHEWLDQRIAAGESFGFYRPYDEDRGGVAAERWHLSYAPLAMPYEQASSAEVLRLAWLESGLENLAAREVLDSQLESLFERFVMRVAEPPDNALNYLPPA</sequence>
<accession>A0ABZ0IEV7</accession>
<dbReference type="Pfam" id="PF02557">
    <property type="entry name" value="VanY"/>
    <property type="match status" value="1"/>
</dbReference>
<dbReference type="InterPro" id="IPR052179">
    <property type="entry name" value="DD-CPase-like"/>
</dbReference>
<organism evidence="2 3">
    <name type="scientific">Congregibacter brevis</name>
    <dbReference type="NCBI Taxonomy" id="3081201"/>
    <lineage>
        <taxon>Bacteria</taxon>
        <taxon>Pseudomonadati</taxon>
        <taxon>Pseudomonadota</taxon>
        <taxon>Gammaproteobacteria</taxon>
        <taxon>Cellvibrionales</taxon>
        <taxon>Halieaceae</taxon>
        <taxon>Congregibacter</taxon>
    </lineage>
</organism>
<name>A0ABZ0IEV7_9GAMM</name>
<evidence type="ECO:0000313" key="2">
    <source>
        <dbReference type="EMBL" id="WOJ98067.1"/>
    </source>
</evidence>
<keyword evidence="3" id="KW-1185">Reference proteome</keyword>
<protein>
    <submittedName>
        <fullName evidence="2">M15 family metallopeptidase</fullName>
    </submittedName>
</protein>
<dbReference type="Proteomes" id="UP001626549">
    <property type="component" value="Chromosome"/>
</dbReference>
<proteinExistence type="predicted"/>
<dbReference type="SUPFAM" id="SSF55166">
    <property type="entry name" value="Hedgehog/DD-peptidase"/>
    <property type="match status" value="1"/>
</dbReference>
<dbReference type="CDD" id="cd14847">
    <property type="entry name" value="DD-carboxypeptidase_like"/>
    <property type="match status" value="1"/>
</dbReference>
<dbReference type="Gene3D" id="3.30.1380.10">
    <property type="match status" value="1"/>
</dbReference>
<evidence type="ECO:0000313" key="3">
    <source>
        <dbReference type="Proteomes" id="UP001626549"/>
    </source>
</evidence>
<reference evidence="2 3" key="1">
    <citation type="submission" date="2023-10" db="EMBL/GenBank/DDBJ databases">
        <title>Two novel species belonging to the OM43/NOR5 clade.</title>
        <authorList>
            <person name="Park M."/>
        </authorList>
    </citation>
    <scope>NUCLEOTIDE SEQUENCE [LARGE SCALE GENOMIC DNA]</scope>
    <source>
        <strain evidence="2 3">IMCC45268</strain>
    </source>
</reference>
<dbReference type="InterPro" id="IPR003709">
    <property type="entry name" value="VanY-like_core_dom"/>
</dbReference>
<evidence type="ECO:0000259" key="1">
    <source>
        <dbReference type="Pfam" id="PF02557"/>
    </source>
</evidence>
<feature type="domain" description="D-alanyl-D-alanine carboxypeptidase-like core" evidence="1">
    <location>
        <begin position="24"/>
        <end position="182"/>
    </location>
</feature>
<dbReference type="EMBL" id="CP136865">
    <property type="protein sequence ID" value="WOJ98067.1"/>
    <property type="molecule type" value="Genomic_DNA"/>
</dbReference>
<gene>
    <name evidence="2" type="ORF">R0137_05690</name>
</gene>
<dbReference type="RefSeq" id="WP_407329240.1">
    <property type="nucleotide sequence ID" value="NZ_CP136865.1"/>
</dbReference>
<dbReference type="PANTHER" id="PTHR34385">
    <property type="entry name" value="D-ALANYL-D-ALANINE CARBOXYPEPTIDASE"/>
    <property type="match status" value="1"/>
</dbReference>
<dbReference type="InterPro" id="IPR009045">
    <property type="entry name" value="Zn_M74/Hedgehog-like"/>
</dbReference>